<protein>
    <recommendedName>
        <fullName evidence="4">DUF2846 domain-containing protein</fullName>
    </recommendedName>
</protein>
<evidence type="ECO:0000313" key="2">
    <source>
        <dbReference type="EMBL" id="RDH84857.1"/>
    </source>
</evidence>
<evidence type="ECO:0000256" key="1">
    <source>
        <dbReference type="SAM" id="SignalP"/>
    </source>
</evidence>
<keyword evidence="1" id="KW-0732">Signal</keyword>
<evidence type="ECO:0008006" key="4">
    <source>
        <dbReference type="Google" id="ProtNLM"/>
    </source>
</evidence>
<sequence length="157" mass="17445">MQYKKGFISVLCLVFLAISGCSSVPMASSTQDNQAKLFHTHPEKSNLYIFRSDKEGSSIKMKLDVDGKYVATNIGQTYIKLVVDPGKHVIVSHADNNYRLVLATLKNKNYFIYQDVKVGKVTTRTKLSHVRENVGKQGVINSVMISSVAFSPALSMR</sequence>
<feature type="signal peptide" evidence="1">
    <location>
        <begin position="1"/>
        <end position="27"/>
    </location>
</feature>
<organism evidence="2 3">
    <name type="scientific">endosymbiont of Galathealinum brachiosum</name>
    <dbReference type="NCBI Taxonomy" id="2200906"/>
    <lineage>
        <taxon>Bacteria</taxon>
        <taxon>Pseudomonadati</taxon>
        <taxon>Pseudomonadota</taxon>
        <taxon>Gammaproteobacteria</taxon>
        <taxon>sulfur-oxidizing symbionts</taxon>
    </lineage>
</organism>
<accession>A0A370DKL5</accession>
<gene>
    <name evidence="2" type="ORF">DIZ80_05170</name>
</gene>
<evidence type="ECO:0000313" key="3">
    <source>
        <dbReference type="Proteomes" id="UP000254266"/>
    </source>
</evidence>
<dbReference type="PROSITE" id="PS51257">
    <property type="entry name" value="PROKAR_LIPOPROTEIN"/>
    <property type="match status" value="1"/>
</dbReference>
<feature type="chain" id="PRO_5016894556" description="DUF2846 domain-containing protein" evidence="1">
    <location>
        <begin position="28"/>
        <end position="157"/>
    </location>
</feature>
<dbReference type="AlphaFoldDB" id="A0A370DKL5"/>
<comment type="caution">
    <text evidence="2">The sequence shown here is derived from an EMBL/GenBank/DDBJ whole genome shotgun (WGS) entry which is preliminary data.</text>
</comment>
<dbReference type="EMBL" id="QFXC01000007">
    <property type="protein sequence ID" value="RDH84857.1"/>
    <property type="molecule type" value="Genomic_DNA"/>
</dbReference>
<dbReference type="Proteomes" id="UP000254266">
    <property type="component" value="Unassembled WGS sequence"/>
</dbReference>
<reference evidence="2 3" key="1">
    <citation type="journal article" date="2018" name="ISME J.">
        <title>Endosymbiont genomes yield clues of tubeworm success.</title>
        <authorList>
            <person name="Li Y."/>
            <person name="Liles M.R."/>
            <person name="Halanych K.M."/>
        </authorList>
    </citation>
    <scope>NUCLEOTIDE SEQUENCE [LARGE SCALE GENOMIC DNA]</scope>
    <source>
        <strain evidence="2">A1464</strain>
    </source>
</reference>
<proteinExistence type="predicted"/>
<name>A0A370DKL5_9GAMM</name>
<keyword evidence="3" id="KW-1185">Reference proteome</keyword>